<evidence type="ECO:0000256" key="7">
    <source>
        <dbReference type="ARBA" id="ARBA00022695"/>
    </source>
</evidence>
<dbReference type="GO" id="GO:0005737">
    <property type="term" value="C:cytoplasm"/>
    <property type="evidence" value="ECO:0007669"/>
    <property type="project" value="UniProtKB-SubCell"/>
</dbReference>
<dbReference type="GO" id="GO:0003725">
    <property type="term" value="F:double-stranded RNA binding"/>
    <property type="evidence" value="ECO:0007669"/>
    <property type="project" value="InterPro"/>
</dbReference>
<dbReference type="Pfam" id="PF01300">
    <property type="entry name" value="Sua5_yciO_yrdC"/>
    <property type="match status" value="1"/>
</dbReference>
<evidence type="ECO:0000256" key="1">
    <source>
        <dbReference type="ARBA" id="ARBA00004496"/>
    </source>
</evidence>
<dbReference type="GO" id="GO:0008033">
    <property type="term" value="P:tRNA processing"/>
    <property type="evidence" value="ECO:0007669"/>
    <property type="project" value="UniProtKB-KW"/>
</dbReference>
<evidence type="ECO:0000256" key="3">
    <source>
        <dbReference type="ARBA" id="ARBA00012584"/>
    </source>
</evidence>
<accession>A0A1V4SPQ9</accession>
<keyword evidence="4" id="KW-0963">Cytoplasm</keyword>
<dbReference type="GO" id="GO:0006450">
    <property type="term" value="P:regulation of translational fidelity"/>
    <property type="evidence" value="ECO:0007669"/>
    <property type="project" value="TreeGrafter"/>
</dbReference>
<dbReference type="RefSeq" id="WP_165755624.1">
    <property type="nucleotide sequence ID" value="NZ_MZGX01000002.1"/>
</dbReference>
<organism evidence="13 14">
    <name type="scientific">Ruminiclostridium hungatei</name>
    <name type="common">Clostridium hungatei</name>
    <dbReference type="NCBI Taxonomy" id="48256"/>
    <lineage>
        <taxon>Bacteria</taxon>
        <taxon>Bacillati</taxon>
        <taxon>Bacillota</taxon>
        <taxon>Clostridia</taxon>
        <taxon>Eubacteriales</taxon>
        <taxon>Oscillospiraceae</taxon>
        <taxon>Ruminiclostridium</taxon>
    </lineage>
</organism>
<dbReference type="PANTHER" id="PTHR17490">
    <property type="entry name" value="SUA5"/>
    <property type="match status" value="1"/>
</dbReference>
<dbReference type="Gene3D" id="3.90.870.10">
    <property type="entry name" value="DHBP synthase"/>
    <property type="match status" value="1"/>
</dbReference>
<dbReference type="PROSITE" id="PS51163">
    <property type="entry name" value="YRDC"/>
    <property type="match status" value="1"/>
</dbReference>
<evidence type="ECO:0000256" key="8">
    <source>
        <dbReference type="ARBA" id="ARBA00022741"/>
    </source>
</evidence>
<dbReference type="Proteomes" id="UP000191554">
    <property type="component" value="Unassembled WGS sequence"/>
</dbReference>
<evidence type="ECO:0000256" key="10">
    <source>
        <dbReference type="ARBA" id="ARBA00029774"/>
    </source>
</evidence>
<dbReference type="InterPro" id="IPR017945">
    <property type="entry name" value="DHBP_synth_RibB-like_a/b_dom"/>
</dbReference>
<sequence>MYKVLKPCAETYKLAGEAIKRGKVIVVPTDAVYAVVCDAFNKEAVERLREIRQSPQDKPLSLIIDKKDIDKYCHIKNETYKSIIDALLPGKVSFLVNKKGDIFTDAVPNSDAICIFWQDNETKGVYEESGTVLAISSANKAGLPEAITLEQAISFFEDEVELFIDSGEERGNKGTTQLDIRNDSISIMRESPMFPLVEINKVLEAKGIPALRKV</sequence>
<keyword evidence="9" id="KW-0067">ATP-binding</keyword>
<evidence type="ECO:0000256" key="2">
    <source>
        <dbReference type="ARBA" id="ARBA00007663"/>
    </source>
</evidence>
<proteinExistence type="inferred from homology"/>
<evidence type="ECO:0000256" key="5">
    <source>
        <dbReference type="ARBA" id="ARBA00022679"/>
    </source>
</evidence>
<dbReference type="GO" id="GO:0005524">
    <property type="term" value="F:ATP binding"/>
    <property type="evidence" value="ECO:0007669"/>
    <property type="project" value="UniProtKB-KW"/>
</dbReference>
<keyword evidence="14" id="KW-1185">Reference proteome</keyword>
<dbReference type="GO" id="GO:0000049">
    <property type="term" value="F:tRNA binding"/>
    <property type="evidence" value="ECO:0007669"/>
    <property type="project" value="TreeGrafter"/>
</dbReference>
<dbReference type="InterPro" id="IPR050156">
    <property type="entry name" value="TC-AMP_synthase_SUA5"/>
</dbReference>
<comment type="similarity">
    <text evidence="2">Belongs to the SUA5 family.</text>
</comment>
<reference evidence="13 14" key="1">
    <citation type="submission" date="2017-03" db="EMBL/GenBank/DDBJ databases">
        <title>Genome sequence of Clostridium hungatei DSM 14427.</title>
        <authorList>
            <person name="Poehlein A."/>
            <person name="Daniel R."/>
        </authorList>
    </citation>
    <scope>NUCLEOTIDE SEQUENCE [LARGE SCALE GENOMIC DNA]</scope>
    <source>
        <strain evidence="13 14">DSM 14427</strain>
    </source>
</reference>
<keyword evidence="6" id="KW-0819">tRNA processing</keyword>
<dbReference type="EC" id="2.7.7.87" evidence="3"/>
<comment type="subcellular location">
    <subcellularLocation>
        <location evidence="1">Cytoplasm</location>
    </subcellularLocation>
</comment>
<evidence type="ECO:0000256" key="11">
    <source>
        <dbReference type="ARBA" id="ARBA00048366"/>
    </source>
</evidence>
<feature type="domain" description="YrdC-like" evidence="12">
    <location>
        <begin position="9"/>
        <end position="193"/>
    </location>
</feature>
<dbReference type="SUPFAM" id="SSF55821">
    <property type="entry name" value="YrdC/RibB"/>
    <property type="match status" value="1"/>
</dbReference>
<comment type="catalytic activity">
    <reaction evidence="11">
        <text>L-threonine + hydrogencarbonate + ATP = L-threonylcarbamoyladenylate + diphosphate + H2O</text>
        <dbReference type="Rhea" id="RHEA:36407"/>
        <dbReference type="ChEBI" id="CHEBI:15377"/>
        <dbReference type="ChEBI" id="CHEBI:17544"/>
        <dbReference type="ChEBI" id="CHEBI:30616"/>
        <dbReference type="ChEBI" id="CHEBI:33019"/>
        <dbReference type="ChEBI" id="CHEBI:57926"/>
        <dbReference type="ChEBI" id="CHEBI:73682"/>
        <dbReference type="EC" id="2.7.7.87"/>
    </reaction>
</comment>
<keyword evidence="8" id="KW-0547">Nucleotide-binding</keyword>
<evidence type="ECO:0000259" key="12">
    <source>
        <dbReference type="PROSITE" id="PS51163"/>
    </source>
</evidence>
<protein>
    <recommendedName>
        <fullName evidence="10">L-threonylcarbamoyladenylate synthase</fullName>
        <ecNumber evidence="3">2.7.7.87</ecNumber>
    </recommendedName>
    <alternativeName>
        <fullName evidence="10">L-threonylcarbamoyladenylate synthase</fullName>
    </alternativeName>
</protein>
<evidence type="ECO:0000256" key="9">
    <source>
        <dbReference type="ARBA" id="ARBA00022840"/>
    </source>
</evidence>
<evidence type="ECO:0000313" key="13">
    <source>
        <dbReference type="EMBL" id="OPX45888.1"/>
    </source>
</evidence>
<gene>
    <name evidence="13" type="primary">ywlC_1</name>
    <name evidence="13" type="ORF">CLHUN_03610</name>
</gene>
<evidence type="ECO:0000256" key="4">
    <source>
        <dbReference type="ARBA" id="ARBA00022490"/>
    </source>
</evidence>
<dbReference type="InterPro" id="IPR006070">
    <property type="entry name" value="Sua5-like_dom"/>
</dbReference>
<dbReference type="STRING" id="48256.CLHUN_03610"/>
<evidence type="ECO:0000313" key="14">
    <source>
        <dbReference type="Proteomes" id="UP000191554"/>
    </source>
</evidence>
<evidence type="ECO:0000256" key="6">
    <source>
        <dbReference type="ARBA" id="ARBA00022694"/>
    </source>
</evidence>
<dbReference type="PANTHER" id="PTHR17490:SF16">
    <property type="entry name" value="THREONYLCARBAMOYL-AMP SYNTHASE"/>
    <property type="match status" value="1"/>
</dbReference>
<keyword evidence="5 13" id="KW-0808">Transferase</keyword>
<dbReference type="GO" id="GO:0061710">
    <property type="term" value="F:L-threonylcarbamoyladenylate synthase"/>
    <property type="evidence" value="ECO:0007669"/>
    <property type="project" value="UniProtKB-EC"/>
</dbReference>
<dbReference type="EMBL" id="MZGX01000002">
    <property type="protein sequence ID" value="OPX45888.1"/>
    <property type="molecule type" value="Genomic_DNA"/>
</dbReference>
<name>A0A1V4SPQ9_RUMHU</name>
<dbReference type="AlphaFoldDB" id="A0A1V4SPQ9"/>
<keyword evidence="7 13" id="KW-0548">Nucleotidyltransferase</keyword>
<comment type="caution">
    <text evidence="13">The sequence shown here is derived from an EMBL/GenBank/DDBJ whole genome shotgun (WGS) entry which is preliminary data.</text>
</comment>